<evidence type="ECO:0000313" key="1">
    <source>
        <dbReference type="EMBL" id="KAF5092657.1"/>
    </source>
</evidence>
<accession>A0ACB6UYA5</accession>
<comment type="caution">
    <text evidence="1">The sequence shown here is derived from an EMBL/GenBank/DDBJ whole genome shotgun (WGS) entry which is preliminary data.</text>
</comment>
<protein>
    <submittedName>
        <fullName evidence="1">Uncharacterized protein</fullName>
    </submittedName>
</protein>
<dbReference type="Proteomes" id="UP000744676">
    <property type="component" value="Unassembled WGS sequence"/>
</dbReference>
<dbReference type="EMBL" id="QVQA01000344">
    <property type="protein sequence ID" value="KAF5092657.1"/>
    <property type="molecule type" value="Genomic_DNA"/>
</dbReference>
<name>A0ACB6UYA5_9ASCO</name>
<evidence type="ECO:0000313" key="2">
    <source>
        <dbReference type="Proteomes" id="UP000744676"/>
    </source>
</evidence>
<proteinExistence type="predicted"/>
<organism evidence="1 2">
    <name type="scientific">Geotrichum galactomycetum</name>
    <dbReference type="NCBI Taxonomy" id="27317"/>
    <lineage>
        <taxon>Eukaryota</taxon>
        <taxon>Fungi</taxon>
        <taxon>Dikarya</taxon>
        <taxon>Ascomycota</taxon>
        <taxon>Saccharomycotina</taxon>
        <taxon>Dipodascomycetes</taxon>
        <taxon>Dipodascales</taxon>
        <taxon>Dipodascaceae</taxon>
        <taxon>Geotrichum</taxon>
    </lineage>
</organism>
<reference evidence="1 2" key="1">
    <citation type="journal article" date="2020" name="Front. Microbiol.">
        <title>Phenotypic and Genetic Characterization of the Cheese Ripening Yeast Geotrichum candidum.</title>
        <authorList>
            <person name="Perkins V."/>
            <person name="Vignola S."/>
            <person name="Lessard M.H."/>
            <person name="Plante P.L."/>
            <person name="Corbeil J."/>
            <person name="Dugat-Bony E."/>
            <person name="Frenette M."/>
            <person name="Labrie S."/>
        </authorList>
    </citation>
    <scope>NUCLEOTIDE SEQUENCE [LARGE SCALE GENOMIC DNA]</scope>
    <source>
        <strain evidence="1 2">LMA-1147</strain>
    </source>
</reference>
<sequence>MYRSDAPRGQNILDGQACPFYTVYETAIADEYLSVGALEPQFYASFLEFLGFKADGRNNDGDDEDNKTIEGIVDILPNRFDRANWPLLRALFQHRLKQRPLAYWAARTSQFPNACVMPVAPLAPPHLIPDAIVTGFGNPTPGGKKESQSPMKTKASKTLSMGPGETKIKDTVDGKGRILAPGAHSYAVLAELLGPAWQENYGAGDYVYQHKESNL</sequence>
<keyword evidence="2" id="KW-1185">Reference proteome</keyword>
<gene>
    <name evidence="1" type="ORF">D0Z00_004472</name>
</gene>